<dbReference type="EMBL" id="CAJVRM010000008">
    <property type="protein sequence ID" value="CAG8971101.1"/>
    <property type="molecule type" value="Genomic_DNA"/>
</dbReference>
<dbReference type="AlphaFoldDB" id="A0A9N9Q2K1"/>
<evidence type="ECO:0000256" key="1">
    <source>
        <dbReference type="SAM" id="MobiDB-lite"/>
    </source>
</evidence>
<keyword evidence="3" id="KW-1185">Reference proteome</keyword>
<feature type="region of interest" description="Disordered" evidence="1">
    <location>
        <begin position="1"/>
        <end position="58"/>
    </location>
</feature>
<evidence type="ECO:0000313" key="2">
    <source>
        <dbReference type="EMBL" id="CAG8971101.1"/>
    </source>
</evidence>
<organism evidence="2 3">
    <name type="scientific">Hymenoscyphus albidus</name>
    <dbReference type="NCBI Taxonomy" id="595503"/>
    <lineage>
        <taxon>Eukaryota</taxon>
        <taxon>Fungi</taxon>
        <taxon>Dikarya</taxon>
        <taxon>Ascomycota</taxon>
        <taxon>Pezizomycotina</taxon>
        <taxon>Leotiomycetes</taxon>
        <taxon>Helotiales</taxon>
        <taxon>Helotiaceae</taxon>
        <taxon>Hymenoscyphus</taxon>
    </lineage>
</organism>
<feature type="compositionally biased region" description="Low complexity" evidence="1">
    <location>
        <begin position="133"/>
        <end position="158"/>
    </location>
</feature>
<feature type="region of interest" description="Disordered" evidence="1">
    <location>
        <begin position="88"/>
        <end position="237"/>
    </location>
</feature>
<reference evidence="2" key="1">
    <citation type="submission" date="2021-07" db="EMBL/GenBank/DDBJ databases">
        <authorList>
            <person name="Durling M."/>
        </authorList>
    </citation>
    <scope>NUCLEOTIDE SEQUENCE</scope>
</reference>
<evidence type="ECO:0000313" key="3">
    <source>
        <dbReference type="Proteomes" id="UP000701801"/>
    </source>
</evidence>
<feature type="compositionally biased region" description="Pro residues" evidence="1">
    <location>
        <begin position="94"/>
        <end position="103"/>
    </location>
</feature>
<feature type="compositionally biased region" description="Low complexity" evidence="1">
    <location>
        <begin position="38"/>
        <end position="58"/>
    </location>
</feature>
<comment type="caution">
    <text evidence="2">The sequence shown here is derived from an EMBL/GenBank/DDBJ whole genome shotgun (WGS) entry which is preliminary data.</text>
</comment>
<proteinExistence type="predicted"/>
<feature type="compositionally biased region" description="Basic and acidic residues" evidence="1">
    <location>
        <begin position="205"/>
        <end position="219"/>
    </location>
</feature>
<sequence>MSLHDYSPPGHLNHAIPQIIYPPNDEDDLTPRLPTRPPLSHSVSNLSAESTESSLSTNTVATTISTASGPECKSTLQEEMYLALFGKAFHPKPPHPSTTPPTPWTDTELLQTTSQQPKPKSILKPPTSPTKPPAKVRFLLSPTPTPSTSNPNTLRPPTIHSAHKTKPASVHPTPKKRPSQNTTTNNNKGTPHPHLLTKTLPPHASQKEGKETHQQHQERNPNPTPSHLPINMKPRSGHTYALGIEGLKGLQNIKGPNQKGLYFHGMGG</sequence>
<accession>A0A9N9Q2K1</accession>
<dbReference type="Proteomes" id="UP000701801">
    <property type="component" value="Unassembled WGS sequence"/>
</dbReference>
<name>A0A9N9Q2K1_9HELO</name>
<protein>
    <submittedName>
        <fullName evidence="2">Uncharacterized protein</fullName>
    </submittedName>
</protein>
<feature type="compositionally biased region" description="Polar residues" evidence="1">
    <location>
        <begin position="179"/>
        <end position="189"/>
    </location>
</feature>
<gene>
    <name evidence="2" type="ORF">HYALB_00010678</name>
</gene>
<dbReference type="OrthoDB" id="10579280at2759"/>
<feature type="compositionally biased region" description="Low complexity" evidence="1">
    <location>
        <begin position="190"/>
        <end position="203"/>
    </location>
</feature>